<reference evidence="1 2" key="1">
    <citation type="submission" date="2018-03" db="EMBL/GenBank/DDBJ databases">
        <title>Genomic Encyclopedia of Archaeal and Bacterial Type Strains, Phase II (KMG-II): from individual species to whole genera.</title>
        <authorList>
            <person name="Goeker M."/>
        </authorList>
    </citation>
    <scope>NUCLEOTIDE SEQUENCE [LARGE SCALE GENOMIC DNA]</scope>
    <source>
        <strain evidence="1 2">DSM 45211</strain>
    </source>
</reference>
<organism evidence="1 2">
    <name type="scientific">Haloactinopolyspora alba</name>
    <dbReference type="NCBI Taxonomy" id="648780"/>
    <lineage>
        <taxon>Bacteria</taxon>
        <taxon>Bacillati</taxon>
        <taxon>Actinomycetota</taxon>
        <taxon>Actinomycetes</taxon>
        <taxon>Jiangellales</taxon>
        <taxon>Jiangellaceae</taxon>
        <taxon>Haloactinopolyspora</taxon>
    </lineage>
</organism>
<protein>
    <recommendedName>
        <fullName evidence="3">MinD-like ATPase involved in chromosome partitioning or flagellar assembly</fullName>
    </recommendedName>
</protein>
<dbReference type="InterPro" id="IPR027417">
    <property type="entry name" value="P-loop_NTPase"/>
</dbReference>
<name>A0A2P8E750_9ACTN</name>
<sequence length="272" mass="28993">MTVVALTSARGAPGTTTTALVATLTWPRPVLLVEADVSGSSSVKAGHLRGEYDHRRNLITMALAHRNGAMTLESLRHETIPLTEDRSRLVLPGLATRAQTGSLSDGFWSSLSVLFAGLGRQGVDVIVDAGRYGMRHGPDPLLRAADLLAVVSRTGLDDLVSVRANVDQLPGAETDAAAQRRGLVLVGAGRPHRAAEAAAATTLPVWASMAWDPVAADRLNGHDRVRTGLTRLSRSRLLRSGRDAVSELLAACERRRQWLEGPADRAVEVRSG</sequence>
<dbReference type="AlphaFoldDB" id="A0A2P8E750"/>
<dbReference type="EMBL" id="PYGE01000004">
    <property type="protein sequence ID" value="PSL05302.1"/>
    <property type="molecule type" value="Genomic_DNA"/>
</dbReference>
<evidence type="ECO:0000313" key="2">
    <source>
        <dbReference type="Proteomes" id="UP000243528"/>
    </source>
</evidence>
<accession>A0A2P8E750</accession>
<keyword evidence="2" id="KW-1185">Reference proteome</keyword>
<gene>
    <name evidence="1" type="ORF">CLV30_104168</name>
</gene>
<comment type="caution">
    <text evidence="1">The sequence shown here is derived from an EMBL/GenBank/DDBJ whole genome shotgun (WGS) entry which is preliminary data.</text>
</comment>
<proteinExistence type="predicted"/>
<dbReference type="Proteomes" id="UP000243528">
    <property type="component" value="Unassembled WGS sequence"/>
</dbReference>
<evidence type="ECO:0008006" key="3">
    <source>
        <dbReference type="Google" id="ProtNLM"/>
    </source>
</evidence>
<dbReference type="Gene3D" id="3.40.50.300">
    <property type="entry name" value="P-loop containing nucleotide triphosphate hydrolases"/>
    <property type="match status" value="1"/>
</dbReference>
<evidence type="ECO:0000313" key="1">
    <source>
        <dbReference type="EMBL" id="PSL05302.1"/>
    </source>
</evidence>